<dbReference type="SMART" id="SM00965">
    <property type="entry name" value="STN"/>
    <property type="match status" value="1"/>
</dbReference>
<feature type="compositionally biased region" description="Basic and acidic residues" evidence="4">
    <location>
        <begin position="75"/>
        <end position="84"/>
    </location>
</feature>
<dbReference type="PANTHER" id="PTHR30604:SF1">
    <property type="entry name" value="DNA UTILIZATION PROTEIN HOFQ"/>
    <property type="match status" value="1"/>
</dbReference>
<accession>X1UIG8</accession>
<keyword evidence="2" id="KW-0472">Membrane</keyword>
<feature type="compositionally biased region" description="Basic and acidic residues" evidence="4">
    <location>
        <begin position="41"/>
        <end position="54"/>
    </location>
</feature>
<feature type="region of interest" description="Disordered" evidence="4">
    <location>
        <begin position="1"/>
        <end position="54"/>
    </location>
</feature>
<feature type="region of interest" description="Disordered" evidence="4">
    <location>
        <begin position="106"/>
        <end position="154"/>
    </location>
</feature>
<feature type="compositionally biased region" description="Basic and acidic residues" evidence="4">
    <location>
        <begin position="113"/>
        <end position="125"/>
    </location>
</feature>
<reference evidence="6" key="1">
    <citation type="journal article" date="2014" name="Front. Microbiol.">
        <title>High frequency of phylogenetically diverse reductive dehalogenase-homologous genes in deep subseafloor sedimentary metagenomes.</title>
        <authorList>
            <person name="Kawai M."/>
            <person name="Futagami T."/>
            <person name="Toyoda A."/>
            <person name="Takaki Y."/>
            <person name="Nishi S."/>
            <person name="Hori S."/>
            <person name="Arai W."/>
            <person name="Tsubouchi T."/>
            <person name="Morono Y."/>
            <person name="Uchiyama I."/>
            <person name="Ito T."/>
            <person name="Fujiyama A."/>
            <person name="Inagaki F."/>
            <person name="Takami H."/>
        </authorList>
    </citation>
    <scope>NUCLEOTIDE SEQUENCE</scope>
    <source>
        <strain evidence="6">Expedition CK06-06</strain>
    </source>
</reference>
<comment type="caution">
    <text evidence="6">The sequence shown here is derived from an EMBL/GenBank/DDBJ whole genome shotgun (WGS) entry which is preliminary data.</text>
</comment>
<keyword evidence="1" id="KW-0813">Transport</keyword>
<organism evidence="6">
    <name type="scientific">marine sediment metagenome</name>
    <dbReference type="NCBI Taxonomy" id="412755"/>
    <lineage>
        <taxon>unclassified sequences</taxon>
        <taxon>metagenomes</taxon>
        <taxon>ecological metagenomes</taxon>
    </lineage>
</organism>
<evidence type="ECO:0000259" key="5">
    <source>
        <dbReference type="SMART" id="SM00965"/>
    </source>
</evidence>
<feature type="compositionally biased region" description="Basic and acidic residues" evidence="4">
    <location>
        <begin position="20"/>
        <end position="33"/>
    </location>
</feature>
<feature type="non-terminal residue" evidence="6">
    <location>
        <position position="275"/>
    </location>
</feature>
<evidence type="ECO:0000313" key="6">
    <source>
        <dbReference type="EMBL" id="GAI92154.1"/>
    </source>
</evidence>
<evidence type="ECO:0000256" key="2">
    <source>
        <dbReference type="ARBA" id="ARBA00023136"/>
    </source>
</evidence>
<feature type="region of interest" description="Disordered" evidence="4">
    <location>
        <begin position="75"/>
        <end position="94"/>
    </location>
</feature>
<dbReference type="InterPro" id="IPR011662">
    <property type="entry name" value="Secretin/TonB_short_N"/>
</dbReference>
<dbReference type="EMBL" id="BARW01015215">
    <property type="protein sequence ID" value="GAI92154.1"/>
    <property type="molecule type" value="Genomic_DNA"/>
</dbReference>
<dbReference type="Gene3D" id="3.30.1370.130">
    <property type="match status" value="1"/>
</dbReference>
<dbReference type="AlphaFoldDB" id="X1UIG8"/>
<feature type="compositionally biased region" description="Basic and acidic residues" evidence="4">
    <location>
        <begin position="1"/>
        <end position="12"/>
    </location>
</feature>
<evidence type="ECO:0000256" key="3">
    <source>
        <dbReference type="ARBA" id="ARBA00023237"/>
    </source>
</evidence>
<evidence type="ECO:0000256" key="4">
    <source>
        <dbReference type="SAM" id="MobiDB-lite"/>
    </source>
</evidence>
<keyword evidence="3" id="KW-0998">Cell outer membrane</keyword>
<gene>
    <name evidence="6" type="ORF">S12H4_26761</name>
</gene>
<dbReference type="InterPro" id="IPR051808">
    <property type="entry name" value="Type_IV_pilus_biogenesis"/>
</dbReference>
<dbReference type="GO" id="GO:0019867">
    <property type="term" value="C:outer membrane"/>
    <property type="evidence" value="ECO:0007669"/>
    <property type="project" value="InterPro"/>
</dbReference>
<dbReference type="PANTHER" id="PTHR30604">
    <property type="entry name" value="PROTEIN TRANSPORT PROTEIN HOFQ"/>
    <property type="match status" value="1"/>
</dbReference>
<name>X1UIG8_9ZZZZ</name>
<protein>
    <recommendedName>
        <fullName evidence="5">Secretin/TonB short N-terminal domain-containing protein</fullName>
    </recommendedName>
</protein>
<sequence length="275" mass="31208">MKTEAKKVKETPAQKPVKVVQKDKVEKPKETIKKAQPKQIIEPKPETKQTKETALKIQDKTTQKDKELKEAAVKTEAKKVKETPAQKPVKVVQKDKVEKPKETIILPKSFQKSPEKTEKIEDSKSSIEVSTPAKPTQPKRTDPVQSQTQQQQFKPRTIAEEEQKYEGAIMDLRVKDADLRDIILSIGEIAGLNTVFDPEVRGTVTCDLRDIPWDQALDLILRINKMGMTIEGNVLRIAPPGTLTREREEQNRLKQSVELAEPLIVRTFKLSYSKA</sequence>
<proteinExistence type="predicted"/>
<evidence type="ECO:0000256" key="1">
    <source>
        <dbReference type="ARBA" id="ARBA00022448"/>
    </source>
</evidence>
<feature type="domain" description="Secretin/TonB short N-terminal" evidence="5">
    <location>
        <begin position="192"/>
        <end position="240"/>
    </location>
</feature>